<dbReference type="Gene3D" id="1.10.10.10">
    <property type="entry name" value="Winged helix-like DNA-binding domain superfamily/Winged helix DNA-binding domain"/>
    <property type="match status" value="1"/>
</dbReference>
<organism evidence="2 3">
    <name type="scientific">Donghicola mangrovi</name>
    <dbReference type="NCBI Taxonomy" id="2729614"/>
    <lineage>
        <taxon>Bacteria</taxon>
        <taxon>Pseudomonadati</taxon>
        <taxon>Pseudomonadota</taxon>
        <taxon>Alphaproteobacteria</taxon>
        <taxon>Rhodobacterales</taxon>
        <taxon>Roseobacteraceae</taxon>
        <taxon>Donghicola</taxon>
    </lineage>
</organism>
<dbReference type="SMART" id="SM00347">
    <property type="entry name" value="HTH_MARR"/>
    <property type="match status" value="1"/>
</dbReference>
<evidence type="ECO:0000313" key="2">
    <source>
        <dbReference type="EMBL" id="NVO26735.1"/>
    </source>
</evidence>
<dbReference type="PANTHER" id="PTHR33164:SF43">
    <property type="entry name" value="HTH-TYPE TRANSCRIPTIONAL REPRESSOR YETL"/>
    <property type="match status" value="1"/>
</dbReference>
<dbReference type="Proteomes" id="UP000523601">
    <property type="component" value="Unassembled WGS sequence"/>
</dbReference>
<dbReference type="PANTHER" id="PTHR33164">
    <property type="entry name" value="TRANSCRIPTIONAL REGULATOR, MARR FAMILY"/>
    <property type="match status" value="1"/>
</dbReference>
<reference evidence="2 3" key="1">
    <citation type="submission" date="2020-04" db="EMBL/GenBank/DDBJ databases">
        <title>Donghicola sp., a member of the Rhodobacteraceae family isolated from mangrove forest in Thailand.</title>
        <authorList>
            <person name="Charoenyingcharoen P."/>
            <person name="Yukphan P."/>
        </authorList>
    </citation>
    <scope>NUCLEOTIDE SEQUENCE [LARGE SCALE GENOMIC DNA]</scope>
    <source>
        <strain evidence="2 3">C2-DW-16</strain>
    </source>
</reference>
<protein>
    <submittedName>
        <fullName evidence="2">Winged helix-turn-helix transcriptional regulator</fullName>
    </submittedName>
</protein>
<gene>
    <name evidence="2" type="ORF">HJ526_04835</name>
</gene>
<dbReference type="SUPFAM" id="SSF46785">
    <property type="entry name" value="Winged helix' DNA-binding domain"/>
    <property type="match status" value="1"/>
</dbReference>
<evidence type="ECO:0000313" key="3">
    <source>
        <dbReference type="Proteomes" id="UP000523601"/>
    </source>
</evidence>
<dbReference type="EMBL" id="JABCJD010000001">
    <property type="protein sequence ID" value="NVO26735.1"/>
    <property type="molecule type" value="Genomic_DNA"/>
</dbReference>
<dbReference type="InterPro" id="IPR036388">
    <property type="entry name" value="WH-like_DNA-bd_sf"/>
</dbReference>
<dbReference type="Pfam" id="PF12802">
    <property type="entry name" value="MarR_2"/>
    <property type="match status" value="1"/>
</dbReference>
<proteinExistence type="predicted"/>
<dbReference type="InterPro" id="IPR039422">
    <property type="entry name" value="MarR/SlyA-like"/>
</dbReference>
<feature type="domain" description="HTH marR-type" evidence="1">
    <location>
        <begin position="1"/>
        <end position="128"/>
    </location>
</feature>
<dbReference type="PROSITE" id="PS50995">
    <property type="entry name" value="HTH_MARR_2"/>
    <property type="match status" value="1"/>
</dbReference>
<accession>A0ABX2PC35</accession>
<comment type="caution">
    <text evidence="2">The sequence shown here is derived from an EMBL/GenBank/DDBJ whole genome shotgun (WGS) entry which is preliminary data.</text>
</comment>
<dbReference type="InterPro" id="IPR036390">
    <property type="entry name" value="WH_DNA-bd_sf"/>
</dbReference>
<dbReference type="PRINTS" id="PR00598">
    <property type="entry name" value="HTHMARR"/>
</dbReference>
<evidence type="ECO:0000259" key="1">
    <source>
        <dbReference type="PROSITE" id="PS50995"/>
    </source>
</evidence>
<name>A0ABX2PC35_9RHOB</name>
<dbReference type="InterPro" id="IPR000835">
    <property type="entry name" value="HTH_MarR-typ"/>
</dbReference>
<sequence>MIHQLEMKLGAQARALLMKHGDLTLPQWRIIRVIGMDAADGSTAIRKVLGFDKSQFSKTVSQLQARSLVEVLDHPTDRRQFRLALTDEGRAVLCRLTPELDARNNFLMQALSSEERSLIRSALMKLSLAAETTDIPTGTDT</sequence>
<keyword evidence="3" id="KW-1185">Reference proteome</keyword>